<keyword evidence="1" id="KW-0675">Receptor</keyword>
<evidence type="ECO:0000313" key="1">
    <source>
        <dbReference type="EMBL" id="JAR98431.1"/>
    </source>
</evidence>
<organism evidence="1">
    <name type="scientific">Triatoma infestans</name>
    <name type="common">Assassin bug</name>
    <dbReference type="NCBI Taxonomy" id="30076"/>
    <lineage>
        <taxon>Eukaryota</taxon>
        <taxon>Metazoa</taxon>
        <taxon>Ecdysozoa</taxon>
        <taxon>Arthropoda</taxon>
        <taxon>Hexapoda</taxon>
        <taxon>Insecta</taxon>
        <taxon>Pterygota</taxon>
        <taxon>Neoptera</taxon>
        <taxon>Paraneoptera</taxon>
        <taxon>Hemiptera</taxon>
        <taxon>Heteroptera</taxon>
        <taxon>Panheteroptera</taxon>
        <taxon>Cimicomorpha</taxon>
        <taxon>Reduviidae</taxon>
        <taxon>Triatominae</taxon>
        <taxon>Triatoma</taxon>
    </lineage>
</organism>
<proteinExistence type="predicted"/>
<sequence length="14" mass="1642">MLLITDYHECGSFI</sequence>
<dbReference type="EMBL" id="GEMB01004869">
    <property type="protein sequence ID" value="JAR98431.1"/>
    <property type="molecule type" value="Transcribed_RNA"/>
</dbReference>
<reference evidence="1" key="2">
    <citation type="journal article" date="2017" name="J. Med. Entomol.">
        <title>Transcriptome Analysis of the Triatoma infestans (Hemiptera: Reduviidae) Integument.</title>
        <authorList>
            <person name="Calderon-Fernandez G.M."/>
            <person name="Moriconi D.E."/>
            <person name="Dulbecco A.B."/>
            <person name="Juarez M.P."/>
        </authorList>
    </citation>
    <scope>NUCLEOTIDE SEQUENCE</scope>
    <source>
        <strain evidence="1">Int1</strain>
        <tissue evidence="1">Integument</tissue>
    </source>
</reference>
<reference evidence="1" key="1">
    <citation type="submission" date="2016-04" db="EMBL/GenBank/DDBJ databases">
        <authorList>
            <person name="Calderon-Fernandez G.M.Sr."/>
        </authorList>
    </citation>
    <scope>NUCLEOTIDE SEQUENCE</scope>
    <source>
        <strain evidence="1">Int1</strain>
        <tissue evidence="1">Integument</tissue>
    </source>
</reference>
<name>A0A170X249_TRIIF</name>
<accession>A0A170X249</accession>
<protein>
    <submittedName>
        <fullName evidence="1">Bone morphogenetic protein receptor type-1b isoform x3</fullName>
    </submittedName>
</protein>